<organism evidence="3 4">
    <name type="scientific">Limosilactobacillus alvi</name>
    <dbReference type="NCBI Taxonomy" id="990412"/>
    <lineage>
        <taxon>Bacteria</taxon>
        <taxon>Bacillati</taxon>
        <taxon>Bacillota</taxon>
        <taxon>Bacilli</taxon>
        <taxon>Lactobacillales</taxon>
        <taxon>Lactobacillaceae</taxon>
        <taxon>Limosilactobacillus</taxon>
    </lineage>
</organism>
<feature type="domain" description="Regulatory protein YycH-like" evidence="2">
    <location>
        <begin position="37"/>
        <end position="257"/>
    </location>
</feature>
<evidence type="ECO:0000313" key="3">
    <source>
        <dbReference type="EMBL" id="MBM6754062.1"/>
    </source>
</evidence>
<keyword evidence="4" id="KW-1185">Reference proteome</keyword>
<proteinExistence type="predicted"/>
<keyword evidence="1" id="KW-1133">Transmembrane helix</keyword>
<evidence type="ECO:0000313" key="4">
    <source>
        <dbReference type="Proteomes" id="UP000776629"/>
    </source>
</evidence>
<sequence>MNFKRIQLIFIVAFFILDLLLLVSYLWGTQFIATGSNQDNQAAVIKEMHGNQISLPPLSNQQQSGYYMQVKVDQNLLTASQNLKGGTVRDTNDLVTMTYDQPVKTTGQYALKPSQIAPYLTRNKLLLYGNQYLYQPELSTKRTIVYTQTIQGRPVLNGAGELRIRLNHSGKVTGYTQGHLVRAKVLRSRQPTFSQEATIIWLYKNNLIPDNTRVKWVKLGYTRFASQGEQDVYVPAWVAELKNENTGTKHLVKVNAFRQAVIKE</sequence>
<reference evidence="3 4" key="1">
    <citation type="journal article" date="2021" name="Sci. Rep.">
        <title>The distribution of antibiotic resistance genes in chicken gut microbiota commensals.</title>
        <authorList>
            <person name="Juricova H."/>
            <person name="Matiasovicova J."/>
            <person name="Kubasova T."/>
            <person name="Cejkova D."/>
            <person name="Rychlik I."/>
        </authorList>
    </citation>
    <scope>NUCLEOTIDE SEQUENCE [LARGE SCALE GENOMIC DNA]</scope>
    <source>
        <strain evidence="3 4">An810</strain>
    </source>
</reference>
<gene>
    <name evidence="3" type="ORF">H5993_04710</name>
</gene>
<dbReference type="Pfam" id="PF09648">
    <property type="entry name" value="YycI"/>
    <property type="match status" value="1"/>
</dbReference>
<dbReference type="InterPro" id="IPR018604">
    <property type="entry name" value="YycI-like"/>
</dbReference>
<evidence type="ECO:0000259" key="2">
    <source>
        <dbReference type="Pfam" id="PF09648"/>
    </source>
</evidence>
<accession>A0ABS2ENH9</accession>
<dbReference type="Proteomes" id="UP000776629">
    <property type="component" value="Unassembled WGS sequence"/>
</dbReference>
<keyword evidence="1" id="KW-0472">Membrane</keyword>
<dbReference type="RefSeq" id="WP_204776433.1">
    <property type="nucleotide sequence ID" value="NZ_JACJJQ010000017.1"/>
</dbReference>
<dbReference type="Gene3D" id="2.40.128.690">
    <property type="entry name" value="YycH protein, domain 3-like"/>
    <property type="match status" value="1"/>
</dbReference>
<protein>
    <submittedName>
        <fullName evidence="3">Two-component system regulatory protein YycI</fullName>
    </submittedName>
</protein>
<evidence type="ECO:0000256" key="1">
    <source>
        <dbReference type="SAM" id="Phobius"/>
    </source>
</evidence>
<name>A0ABS2ENH9_9LACO</name>
<dbReference type="EMBL" id="JACJJQ010000017">
    <property type="protein sequence ID" value="MBM6754062.1"/>
    <property type="molecule type" value="Genomic_DNA"/>
</dbReference>
<comment type="caution">
    <text evidence="3">The sequence shown here is derived from an EMBL/GenBank/DDBJ whole genome shotgun (WGS) entry which is preliminary data.</text>
</comment>
<keyword evidence="1" id="KW-0812">Transmembrane</keyword>
<feature type="transmembrane region" description="Helical" evidence="1">
    <location>
        <begin position="7"/>
        <end position="27"/>
    </location>
</feature>